<keyword evidence="1" id="KW-0812">Transmembrane</keyword>
<dbReference type="Bgee" id="FBgn0183471">
    <property type="expression patterns" value="Expressed in male reproductive system and 3 other cell types or tissues"/>
</dbReference>
<reference evidence="2" key="2">
    <citation type="submission" date="2014-06" db="EMBL/GenBank/DDBJ databases">
        <authorList>
            <person name="Hu T."/>
            <person name="Eisen M.B."/>
            <person name="Thornton K.R."/>
            <person name="Andolfatto P."/>
        </authorList>
    </citation>
    <scope>NUCLEOTIDE SEQUENCE</scope>
    <source>
        <strain evidence="2">W501</strain>
    </source>
</reference>
<keyword evidence="1" id="KW-1133">Transmembrane helix</keyword>
<sequence>MMTGTDDSPLVEEGGLKANQHRLTIWHKVAFFMMGLISALTICMLVRLSNRLASDAEKKALMHFRELSSGRNGHRFGH</sequence>
<reference evidence="2" key="3">
    <citation type="submission" date="2015-04" db="EMBL/GenBank/DDBJ databases">
        <authorList>
            <consortium name="FlyBase"/>
        </authorList>
    </citation>
    <scope>NUCLEOTIDE SEQUENCE</scope>
    <source>
        <strain evidence="2">W501</strain>
    </source>
</reference>
<keyword evidence="1" id="KW-0472">Membrane</keyword>
<evidence type="ECO:0000256" key="1">
    <source>
        <dbReference type="SAM" id="Phobius"/>
    </source>
</evidence>
<dbReference type="Proteomes" id="UP000035880">
    <property type="component" value="Chromosome 2R"/>
</dbReference>
<dbReference type="EMBL" id="CM002911">
    <property type="protein sequence ID" value="KMY95946.1"/>
    <property type="molecule type" value="Genomic_DNA"/>
</dbReference>
<evidence type="ECO:0000313" key="2">
    <source>
        <dbReference type="EMBL" id="KMY95946.1"/>
    </source>
</evidence>
<gene>
    <name evidence="2" type="primary">Dsim\GD11732</name>
    <name evidence="2" type="ORF">Dsimw501_GD11732</name>
</gene>
<accession>A0A0J9RJD5</accession>
<dbReference type="OrthoDB" id="288590at2759"/>
<protein>
    <submittedName>
        <fullName evidence="2">Uncharacterized protein, isoform C</fullName>
    </submittedName>
</protein>
<dbReference type="AlphaFoldDB" id="A0A0J9RJD5"/>
<name>A0A0J9RJD5_DROSI</name>
<feature type="transmembrane region" description="Helical" evidence="1">
    <location>
        <begin position="29"/>
        <end position="49"/>
    </location>
</feature>
<reference evidence="2" key="1">
    <citation type="journal article" date="2013" name="Genome Res.">
        <title>A second-generation assembly of the Drosophila simulans genome provides new insights into patterns of lineage-specific divergence.</title>
        <authorList>
            <person name="Hu T.T."/>
            <person name="Eisen M.B."/>
            <person name="Thornton K.R."/>
            <person name="Andolfatto P."/>
        </authorList>
    </citation>
    <scope>NUCLEOTIDE SEQUENCE [LARGE SCALE GENOMIC DNA]</scope>
    <source>
        <strain evidence="2">W501</strain>
    </source>
</reference>
<organism evidence="2">
    <name type="scientific">Drosophila simulans</name>
    <name type="common">Fruit fly</name>
    <dbReference type="NCBI Taxonomy" id="7240"/>
    <lineage>
        <taxon>Eukaryota</taxon>
        <taxon>Metazoa</taxon>
        <taxon>Ecdysozoa</taxon>
        <taxon>Arthropoda</taxon>
        <taxon>Hexapoda</taxon>
        <taxon>Insecta</taxon>
        <taxon>Pterygota</taxon>
        <taxon>Neoptera</taxon>
        <taxon>Endopterygota</taxon>
        <taxon>Diptera</taxon>
        <taxon>Brachycera</taxon>
        <taxon>Muscomorpha</taxon>
        <taxon>Ephydroidea</taxon>
        <taxon>Drosophilidae</taxon>
        <taxon>Drosophila</taxon>
        <taxon>Sophophora</taxon>
    </lineage>
</organism>
<proteinExistence type="predicted"/>